<gene>
    <name evidence="2" type="ORF">PR048_014422</name>
</gene>
<feature type="region of interest" description="Disordered" evidence="1">
    <location>
        <begin position="113"/>
        <end position="135"/>
    </location>
</feature>
<comment type="caution">
    <text evidence="2">The sequence shown here is derived from an EMBL/GenBank/DDBJ whole genome shotgun (WGS) entry which is preliminary data.</text>
</comment>
<evidence type="ECO:0000256" key="1">
    <source>
        <dbReference type="SAM" id="MobiDB-lite"/>
    </source>
</evidence>
<dbReference type="Proteomes" id="UP001159363">
    <property type="component" value="Chromosome 4"/>
</dbReference>
<reference evidence="2 3" key="1">
    <citation type="submission" date="2023-02" db="EMBL/GenBank/DDBJ databases">
        <title>LHISI_Scaffold_Assembly.</title>
        <authorList>
            <person name="Stuart O.P."/>
            <person name="Cleave R."/>
            <person name="Magrath M.J.L."/>
            <person name="Mikheyev A.S."/>
        </authorList>
    </citation>
    <scope>NUCLEOTIDE SEQUENCE [LARGE SCALE GENOMIC DNA]</scope>
    <source>
        <strain evidence="2">Daus_M_001</strain>
        <tissue evidence="2">Leg muscle</tissue>
    </source>
</reference>
<evidence type="ECO:0000313" key="2">
    <source>
        <dbReference type="EMBL" id="KAJ8882611.1"/>
    </source>
</evidence>
<protein>
    <submittedName>
        <fullName evidence="2">Uncharacterized protein</fullName>
    </submittedName>
</protein>
<feature type="compositionally biased region" description="Polar residues" evidence="1">
    <location>
        <begin position="124"/>
        <end position="135"/>
    </location>
</feature>
<sequence length="200" mass="21713">MTVIEVNMEWRRGAGGGGARKPADQRHRPARFPLAKVRLPDRALSPVRLVASSAVLHSQLLYFNLKYTTATANSVSCLRNKCVVIDTRGKCPVITRQKIASLLCASPDPTAPPVSDLFPPQTPRELSSPETKGSTPCTREVVVNGCRHAEFALLFKGDYVAARPRSSSEGALRATLTRTPSVSSPLRAQGLQCFRCNALM</sequence>
<proteinExistence type="predicted"/>
<keyword evidence="3" id="KW-1185">Reference proteome</keyword>
<organism evidence="2 3">
    <name type="scientific">Dryococelus australis</name>
    <dbReference type="NCBI Taxonomy" id="614101"/>
    <lineage>
        <taxon>Eukaryota</taxon>
        <taxon>Metazoa</taxon>
        <taxon>Ecdysozoa</taxon>
        <taxon>Arthropoda</taxon>
        <taxon>Hexapoda</taxon>
        <taxon>Insecta</taxon>
        <taxon>Pterygota</taxon>
        <taxon>Neoptera</taxon>
        <taxon>Polyneoptera</taxon>
        <taxon>Phasmatodea</taxon>
        <taxon>Verophasmatodea</taxon>
        <taxon>Anareolatae</taxon>
        <taxon>Phasmatidae</taxon>
        <taxon>Eurycanthinae</taxon>
        <taxon>Dryococelus</taxon>
    </lineage>
</organism>
<evidence type="ECO:0000313" key="3">
    <source>
        <dbReference type="Proteomes" id="UP001159363"/>
    </source>
</evidence>
<dbReference type="EMBL" id="JARBHB010000005">
    <property type="protein sequence ID" value="KAJ8882611.1"/>
    <property type="molecule type" value="Genomic_DNA"/>
</dbReference>
<name>A0ABQ9HE59_9NEOP</name>
<accession>A0ABQ9HE59</accession>